<reference evidence="1 2" key="1">
    <citation type="journal article" date="2019" name="PLoS Negl. Trop. Dis.">
        <title>Whole genome sequencing of Entamoeba nuttalli reveals mammalian host-related molecular signatures and a novel octapeptide-repeat surface protein.</title>
        <authorList>
            <person name="Tanaka M."/>
            <person name="Makiuchi T."/>
            <person name="Komiyama T."/>
            <person name="Shiina T."/>
            <person name="Osaki K."/>
            <person name="Tachibana H."/>
        </authorList>
    </citation>
    <scope>NUCLEOTIDE SEQUENCE [LARGE SCALE GENOMIC DNA]</scope>
    <source>
        <strain evidence="1 2">P19-061405</strain>
    </source>
</reference>
<sequence>MACVFSSFVRGNLSMNISIPKSNAGRSVVSLRRYSGWVAIGFPFRDTSTNEYIFEKVSLRWL</sequence>
<evidence type="ECO:0000313" key="2">
    <source>
        <dbReference type="Proteomes" id="UP001628156"/>
    </source>
</evidence>
<proteinExistence type="predicted"/>
<gene>
    <name evidence="1" type="ORF">ENUP19_0084G0037</name>
</gene>
<dbReference type="EMBL" id="BAAFRS010000084">
    <property type="protein sequence ID" value="GAB1221788.1"/>
    <property type="molecule type" value="Genomic_DNA"/>
</dbReference>
<evidence type="ECO:0000313" key="1">
    <source>
        <dbReference type="EMBL" id="GAB1221788.1"/>
    </source>
</evidence>
<comment type="caution">
    <text evidence="1">The sequence shown here is derived from an EMBL/GenBank/DDBJ whole genome shotgun (WGS) entry which is preliminary data.</text>
</comment>
<keyword evidence="2" id="KW-1185">Reference proteome</keyword>
<accession>A0ABQ0DG11</accession>
<dbReference type="Proteomes" id="UP001628156">
    <property type="component" value="Unassembled WGS sequence"/>
</dbReference>
<organism evidence="1 2">
    <name type="scientific">Entamoeba nuttalli</name>
    <dbReference type="NCBI Taxonomy" id="412467"/>
    <lineage>
        <taxon>Eukaryota</taxon>
        <taxon>Amoebozoa</taxon>
        <taxon>Evosea</taxon>
        <taxon>Archamoebae</taxon>
        <taxon>Mastigamoebida</taxon>
        <taxon>Entamoebidae</taxon>
        <taxon>Entamoeba</taxon>
    </lineage>
</organism>
<protein>
    <submittedName>
        <fullName evidence="1">Uncharacterized protein</fullName>
    </submittedName>
</protein>
<name>A0ABQ0DG11_9EUKA</name>